<evidence type="ECO:0000313" key="3">
    <source>
        <dbReference type="Proteomes" id="UP000827721"/>
    </source>
</evidence>
<name>A0ABQ8HM76_9ROSI</name>
<dbReference type="Pfam" id="PF22486">
    <property type="entry name" value="MATH_2"/>
    <property type="match status" value="1"/>
</dbReference>
<dbReference type="Gene3D" id="2.60.210.10">
    <property type="entry name" value="Apoptosis, Tumor Necrosis Factor Receptor Associated Protein 2, Chain A"/>
    <property type="match status" value="1"/>
</dbReference>
<reference evidence="2 3" key="1">
    <citation type="submission" date="2021-02" db="EMBL/GenBank/DDBJ databases">
        <title>Plant Genome Project.</title>
        <authorList>
            <person name="Zhang R.-G."/>
        </authorList>
    </citation>
    <scope>NUCLEOTIDE SEQUENCE [LARGE SCALE GENOMIC DNA]</scope>
    <source>
        <tissue evidence="2">Leaves</tissue>
    </source>
</reference>
<comment type="caution">
    <text evidence="2">The sequence shown here is derived from an EMBL/GenBank/DDBJ whole genome shotgun (WGS) entry which is preliminary data.</text>
</comment>
<dbReference type="Proteomes" id="UP000827721">
    <property type="component" value="Unassembled WGS sequence"/>
</dbReference>
<dbReference type="PANTHER" id="PTHR46162">
    <property type="entry name" value="TRAF-LIKE FAMILY PROTEIN"/>
    <property type="match status" value="1"/>
</dbReference>
<keyword evidence="3" id="KW-1185">Reference proteome</keyword>
<organism evidence="2 3">
    <name type="scientific">Xanthoceras sorbifolium</name>
    <dbReference type="NCBI Taxonomy" id="99658"/>
    <lineage>
        <taxon>Eukaryota</taxon>
        <taxon>Viridiplantae</taxon>
        <taxon>Streptophyta</taxon>
        <taxon>Embryophyta</taxon>
        <taxon>Tracheophyta</taxon>
        <taxon>Spermatophyta</taxon>
        <taxon>Magnoliopsida</taxon>
        <taxon>eudicotyledons</taxon>
        <taxon>Gunneridae</taxon>
        <taxon>Pentapetalae</taxon>
        <taxon>rosids</taxon>
        <taxon>malvids</taxon>
        <taxon>Sapindales</taxon>
        <taxon>Sapindaceae</taxon>
        <taxon>Xanthoceroideae</taxon>
        <taxon>Xanthoceras</taxon>
    </lineage>
</organism>
<evidence type="ECO:0000259" key="1">
    <source>
        <dbReference type="PROSITE" id="PS50144"/>
    </source>
</evidence>
<proteinExistence type="predicted"/>
<dbReference type="InterPro" id="IPR008974">
    <property type="entry name" value="TRAF-like"/>
</dbReference>
<evidence type="ECO:0000313" key="2">
    <source>
        <dbReference type="EMBL" id="KAH7565364.1"/>
    </source>
</evidence>
<dbReference type="CDD" id="cd00121">
    <property type="entry name" value="MATH"/>
    <property type="match status" value="1"/>
</dbReference>
<dbReference type="PROSITE" id="PS50144">
    <property type="entry name" value="MATH"/>
    <property type="match status" value="1"/>
</dbReference>
<sequence>MLFLKGLNSNADIKGVPRNLVLYPDGDQNGKGNTISIFLDIESSIPSDTKWVVKYILRAEGQKNGEHIEFEGNELFASNNASWGCAEFLSLAKLKDPKKGHYKKI</sequence>
<dbReference type="InterPro" id="IPR002083">
    <property type="entry name" value="MATH/TRAF_dom"/>
</dbReference>
<gene>
    <name evidence="2" type="ORF">JRO89_XS09G0196200</name>
</gene>
<feature type="domain" description="MATH" evidence="1">
    <location>
        <begin position="1"/>
        <end position="105"/>
    </location>
</feature>
<dbReference type="EMBL" id="JAFEMO010000009">
    <property type="protein sequence ID" value="KAH7565364.1"/>
    <property type="molecule type" value="Genomic_DNA"/>
</dbReference>
<dbReference type="PANTHER" id="PTHR46162:SF9">
    <property type="entry name" value="MATH DOMAIN-CONTAINING PROTEIN"/>
    <property type="match status" value="1"/>
</dbReference>
<dbReference type="SUPFAM" id="SSF49599">
    <property type="entry name" value="TRAF domain-like"/>
    <property type="match status" value="1"/>
</dbReference>
<accession>A0ABQ8HM76</accession>
<protein>
    <recommendedName>
        <fullName evidence="1">MATH domain-containing protein</fullName>
    </recommendedName>
</protein>